<dbReference type="AlphaFoldDB" id="X0Z2X8"/>
<evidence type="ECO:0000259" key="5">
    <source>
        <dbReference type="Pfam" id="PF00288"/>
    </source>
</evidence>
<dbReference type="PANTHER" id="PTHR43290">
    <property type="entry name" value="MEVALONATE KINASE"/>
    <property type="match status" value="1"/>
</dbReference>
<dbReference type="EMBL" id="BART01006441">
    <property type="protein sequence ID" value="GAG63635.1"/>
    <property type="molecule type" value="Genomic_DNA"/>
</dbReference>
<evidence type="ECO:0000256" key="1">
    <source>
        <dbReference type="ARBA" id="ARBA00022516"/>
    </source>
</evidence>
<dbReference type="PANTHER" id="PTHR43290:SF1">
    <property type="entry name" value="GLUCURONOKINASE 1-RELATED"/>
    <property type="match status" value="1"/>
</dbReference>
<keyword evidence="1" id="KW-0444">Lipid biosynthesis</keyword>
<name>X0Z2X8_9ZZZZ</name>
<keyword evidence="2" id="KW-0547">Nucleotide-binding</keyword>
<dbReference type="InterPro" id="IPR020568">
    <property type="entry name" value="Ribosomal_Su5_D2-typ_SF"/>
</dbReference>
<feature type="domain" description="GHMP kinase N-terminal" evidence="5">
    <location>
        <begin position="70"/>
        <end position="156"/>
    </location>
</feature>
<dbReference type="InterPro" id="IPR013750">
    <property type="entry name" value="GHMP_kinase_C_dom"/>
</dbReference>
<evidence type="ECO:0008006" key="8">
    <source>
        <dbReference type="Google" id="ProtNLM"/>
    </source>
</evidence>
<protein>
    <recommendedName>
        <fullName evidence="8">GHMP kinase N-terminal domain-containing protein</fullName>
    </recommendedName>
</protein>
<dbReference type="Gene3D" id="3.30.230.120">
    <property type="match status" value="1"/>
</dbReference>
<gene>
    <name evidence="7" type="ORF">S01H4_14695</name>
</gene>
<keyword evidence="4" id="KW-0443">Lipid metabolism</keyword>
<dbReference type="GO" id="GO:0005829">
    <property type="term" value="C:cytosol"/>
    <property type="evidence" value="ECO:0007669"/>
    <property type="project" value="TreeGrafter"/>
</dbReference>
<comment type="caution">
    <text evidence="7">The sequence shown here is derived from an EMBL/GenBank/DDBJ whole genome shotgun (WGS) entry which is preliminary data.</text>
</comment>
<dbReference type="GO" id="GO:0004496">
    <property type="term" value="F:mevalonate kinase activity"/>
    <property type="evidence" value="ECO:0007669"/>
    <property type="project" value="InterPro"/>
</dbReference>
<evidence type="ECO:0000256" key="2">
    <source>
        <dbReference type="ARBA" id="ARBA00022741"/>
    </source>
</evidence>
<evidence type="ECO:0000256" key="4">
    <source>
        <dbReference type="ARBA" id="ARBA00023098"/>
    </source>
</evidence>
<accession>X0Z2X8</accession>
<reference evidence="7" key="1">
    <citation type="journal article" date="2014" name="Front. Microbiol.">
        <title>High frequency of phylogenetically diverse reductive dehalogenase-homologous genes in deep subseafloor sedimentary metagenomes.</title>
        <authorList>
            <person name="Kawai M."/>
            <person name="Futagami T."/>
            <person name="Toyoda A."/>
            <person name="Takaki Y."/>
            <person name="Nishi S."/>
            <person name="Hori S."/>
            <person name="Arai W."/>
            <person name="Tsubouchi T."/>
            <person name="Morono Y."/>
            <person name="Uchiyama I."/>
            <person name="Ito T."/>
            <person name="Fujiyama A."/>
            <person name="Inagaki F."/>
            <person name="Takami H."/>
        </authorList>
    </citation>
    <scope>NUCLEOTIDE SEQUENCE</scope>
    <source>
        <strain evidence="7">Expedition CK06-06</strain>
    </source>
</reference>
<evidence type="ECO:0000259" key="6">
    <source>
        <dbReference type="Pfam" id="PF08544"/>
    </source>
</evidence>
<dbReference type="PRINTS" id="PR00959">
    <property type="entry name" value="MEVGALKINASE"/>
</dbReference>
<dbReference type="GO" id="GO:0005524">
    <property type="term" value="F:ATP binding"/>
    <property type="evidence" value="ECO:0007669"/>
    <property type="project" value="UniProtKB-KW"/>
</dbReference>
<evidence type="ECO:0000256" key="3">
    <source>
        <dbReference type="ARBA" id="ARBA00022840"/>
    </source>
</evidence>
<dbReference type="Pfam" id="PF08544">
    <property type="entry name" value="GHMP_kinases_C"/>
    <property type="match status" value="1"/>
</dbReference>
<dbReference type="InterPro" id="IPR006205">
    <property type="entry name" value="Mev_gal_kin"/>
</dbReference>
<dbReference type="SUPFAM" id="SSF54211">
    <property type="entry name" value="Ribosomal protein S5 domain 2-like"/>
    <property type="match status" value="1"/>
</dbReference>
<feature type="domain" description="GHMP kinase C-terminal" evidence="6">
    <location>
        <begin position="278"/>
        <end position="324"/>
    </location>
</feature>
<dbReference type="SUPFAM" id="SSF55060">
    <property type="entry name" value="GHMP Kinase, C-terminal domain"/>
    <property type="match status" value="1"/>
</dbReference>
<organism evidence="7">
    <name type="scientific">marine sediment metagenome</name>
    <dbReference type="NCBI Taxonomy" id="412755"/>
    <lineage>
        <taxon>unclassified sequences</taxon>
        <taxon>metagenomes</taxon>
        <taxon>ecological metagenomes</taxon>
    </lineage>
</organism>
<dbReference type="GO" id="GO:0019287">
    <property type="term" value="P:isopentenyl diphosphate biosynthetic process, mevalonate pathway"/>
    <property type="evidence" value="ECO:0007669"/>
    <property type="project" value="TreeGrafter"/>
</dbReference>
<dbReference type="InterPro" id="IPR036554">
    <property type="entry name" value="GHMP_kinase_C_sf"/>
</dbReference>
<dbReference type="InterPro" id="IPR006204">
    <property type="entry name" value="GHMP_kinase_N_dom"/>
</dbReference>
<sequence length="367" mass="42156">SVFLYIKRSDTLSKIRFYEIDESLTIKLKSEDILSKDINVIKSKFNGEFKLIYASIYRFKITNSYFWENYLNSNLEIGIISTIPLQSGLGGSSSIIIAFLYGMAKHFNLINNIDCLEEGDFPINRDVIAEMTTKVEDKDLNITAGYADRYLISRGGLSFCSYYGKLFHKELSKEPLAVYDRIDDLYNIENIPIILCYSGVLHESGRIHNKLRELYLSNNSFIRESYQKLADLSWKSRFALMSHNWKLLGEYFKENTTIMNSVMESAGFKYGIGLANNILIKLIESHPDVYASKLTGAGGGGSVFALVNPQKIDNILLEWKKNLNHLINDEEMFKRKFPNYPIEITSKLKNAKFYRIRINHNGVSILE</sequence>
<dbReference type="Pfam" id="PF00288">
    <property type="entry name" value="GHMP_kinases_N"/>
    <property type="match status" value="1"/>
</dbReference>
<evidence type="ECO:0000313" key="7">
    <source>
        <dbReference type="EMBL" id="GAG63635.1"/>
    </source>
</evidence>
<proteinExistence type="predicted"/>
<keyword evidence="3" id="KW-0067">ATP-binding</keyword>
<feature type="non-terminal residue" evidence="7">
    <location>
        <position position="1"/>
    </location>
</feature>